<evidence type="ECO:0000313" key="2">
    <source>
        <dbReference type="EMBL" id="MDC5697578.1"/>
    </source>
</evidence>
<dbReference type="Proteomes" id="UP001150259">
    <property type="component" value="Unassembled WGS sequence"/>
</dbReference>
<organism evidence="2 3">
    <name type="scientific">Intrasporangium calvum</name>
    <dbReference type="NCBI Taxonomy" id="53358"/>
    <lineage>
        <taxon>Bacteria</taxon>
        <taxon>Bacillati</taxon>
        <taxon>Actinomycetota</taxon>
        <taxon>Actinomycetes</taxon>
        <taxon>Micrococcales</taxon>
        <taxon>Intrasporangiaceae</taxon>
        <taxon>Intrasporangium</taxon>
    </lineage>
</organism>
<name>A0ABT5GHJ9_9MICO</name>
<comment type="caution">
    <text evidence="2">The sequence shown here is derived from an EMBL/GenBank/DDBJ whole genome shotgun (WGS) entry which is preliminary data.</text>
</comment>
<keyword evidence="3" id="KW-1185">Reference proteome</keyword>
<dbReference type="RefSeq" id="WP_272462155.1">
    <property type="nucleotide sequence ID" value="NZ_JAPFQL010000037.1"/>
</dbReference>
<proteinExistence type="predicted"/>
<feature type="compositionally biased region" description="Basic residues" evidence="1">
    <location>
        <begin position="94"/>
        <end position="103"/>
    </location>
</feature>
<sequence>MQSNEALEPVIVRFNRGDRVMLDLSDLGDPPGDDQPESIRNSYARLMEVHGSLGTVVHGDDTRTFWERFLHRRTGQLGATIRVDWDDTHDVNPHRARRRRRKNPYLAPSVYRAQLRHTHQPRPERLSDDPA</sequence>
<evidence type="ECO:0000256" key="1">
    <source>
        <dbReference type="SAM" id="MobiDB-lite"/>
    </source>
</evidence>
<dbReference type="EMBL" id="JAPFQL010000037">
    <property type="protein sequence ID" value="MDC5697578.1"/>
    <property type="molecule type" value="Genomic_DNA"/>
</dbReference>
<reference evidence="2 3" key="1">
    <citation type="submission" date="2022-11" db="EMBL/GenBank/DDBJ databases">
        <title>Anaerobic phenanthrene biodegradation by a DNRA strain PheN6.</title>
        <authorList>
            <person name="Zhang Z."/>
        </authorList>
    </citation>
    <scope>NUCLEOTIDE SEQUENCE [LARGE SCALE GENOMIC DNA]</scope>
    <source>
        <strain evidence="2 3">PheN6</strain>
    </source>
</reference>
<evidence type="ECO:0000313" key="3">
    <source>
        <dbReference type="Proteomes" id="UP001150259"/>
    </source>
</evidence>
<feature type="compositionally biased region" description="Basic and acidic residues" evidence="1">
    <location>
        <begin position="121"/>
        <end position="131"/>
    </location>
</feature>
<gene>
    <name evidence="2" type="ORF">OO014_09940</name>
</gene>
<accession>A0ABT5GHJ9</accession>
<feature type="region of interest" description="Disordered" evidence="1">
    <location>
        <begin position="88"/>
        <end position="131"/>
    </location>
</feature>
<protein>
    <submittedName>
        <fullName evidence="2">Uncharacterized protein</fullName>
    </submittedName>
</protein>